<sequence>MKKYEGISFALFIFSALVYLISIYGGVDLFPGQITIIILTVFPIIGLILAFSSKGGGFMKVISIIGNLAVLMIAVIVPVIVTTFFWNQP</sequence>
<dbReference type="RefSeq" id="WP_061087275.1">
    <property type="nucleotide sequence ID" value="NZ_CP091468.1"/>
</dbReference>
<accession>A0A133KAH8</accession>
<comment type="caution">
    <text evidence="2">The sequence shown here is derived from an EMBL/GenBank/DDBJ whole genome shotgun (WGS) entry which is preliminary data.</text>
</comment>
<name>A0A133KAH8_HEYCO</name>
<keyword evidence="1" id="KW-0472">Membrane</keyword>
<reference evidence="3" key="1">
    <citation type="submission" date="2016-01" db="EMBL/GenBank/DDBJ databases">
        <authorList>
            <person name="Mitreva M."/>
            <person name="Pepin K.H."/>
            <person name="Mihindukulasuriya K.A."/>
            <person name="Fulton R."/>
            <person name="Fronick C."/>
            <person name="O'Laughlin M."/>
            <person name="Miner T."/>
            <person name="Herter B."/>
            <person name="Rosa B.A."/>
            <person name="Cordes M."/>
            <person name="Tomlinson C."/>
            <person name="Wollam A."/>
            <person name="Palsikar V.B."/>
            <person name="Mardis E.R."/>
            <person name="Wilson R.K."/>
        </authorList>
    </citation>
    <scope>NUCLEOTIDE SEQUENCE [LARGE SCALE GENOMIC DNA]</scope>
    <source>
        <strain evidence="3">GED7749B</strain>
    </source>
</reference>
<dbReference type="EMBL" id="LRPN01000197">
    <property type="protein sequence ID" value="KWZ76509.1"/>
    <property type="molecule type" value="Genomic_DNA"/>
</dbReference>
<dbReference type="PATRIC" id="fig|1398.22.peg.3761"/>
<feature type="transmembrane region" description="Helical" evidence="1">
    <location>
        <begin position="7"/>
        <end position="27"/>
    </location>
</feature>
<evidence type="ECO:0000256" key="1">
    <source>
        <dbReference type="SAM" id="Phobius"/>
    </source>
</evidence>
<keyword evidence="1" id="KW-0812">Transmembrane</keyword>
<feature type="transmembrane region" description="Helical" evidence="1">
    <location>
        <begin position="33"/>
        <end position="52"/>
    </location>
</feature>
<protein>
    <submittedName>
        <fullName evidence="2">Uncharacterized protein</fullName>
    </submittedName>
</protein>
<dbReference type="Proteomes" id="UP000070376">
    <property type="component" value="Unassembled WGS sequence"/>
</dbReference>
<keyword evidence="1" id="KW-1133">Transmembrane helix</keyword>
<dbReference type="AlphaFoldDB" id="A0A133KAH8"/>
<evidence type="ECO:0000313" key="3">
    <source>
        <dbReference type="Proteomes" id="UP000070376"/>
    </source>
</evidence>
<gene>
    <name evidence="2" type="ORF">HMPREF3213_03759</name>
</gene>
<feature type="transmembrane region" description="Helical" evidence="1">
    <location>
        <begin position="64"/>
        <end position="86"/>
    </location>
</feature>
<organism evidence="2 3">
    <name type="scientific">Heyndrickxia coagulans</name>
    <name type="common">Weizmannia coagulans</name>
    <dbReference type="NCBI Taxonomy" id="1398"/>
    <lineage>
        <taxon>Bacteria</taxon>
        <taxon>Bacillati</taxon>
        <taxon>Bacillota</taxon>
        <taxon>Bacilli</taxon>
        <taxon>Bacillales</taxon>
        <taxon>Bacillaceae</taxon>
        <taxon>Heyndrickxia</taxon>
    </lineage>
</organism>
<evidence type="ECO:0000313" key="2">
    <source>
        <dbReference type="EMBL" id="KWZ76509.1"/>
    </source>
</evidence>
<proteinExistence type="predicted"/>